<sequence>MSGKWIGAFLLCVLFSLLCVYLAGWQMDRKEALDYTNSRIADNYDAAPASFAEAGGNFARMDPDLQWQQVTMTGSYRAEDQALVRNRPHNGQVGFEVLVPFTTQEGETVVVDRGWVATGDDNAAPAQAVPAPPAGTVTVTARLHSPEAATGRNSPEGQLPSIDLTDYAQRLDYPIQEGAYGIMSAEDPSPAERPQPLAAPEQDAGPNLSYSLQWYAFAVLIYVAYGWCARQKVRNDRMDAELVAELEQYYGTFYDEDGTYVGEDDEAVVRRRMDMIDDMPRHMKAIVRPRPARKRRGITDEEAEDAALDAAEAARRGH</sequence>
<dbReference type="RefSeq" id="WP_254164133.1">
    <property type="nucleotide sequence ID" value="NZ_JANAFB010000001.1"/>
</dbReference>
<keyword evidence="9" id="KW-1185">Reference proteome</keyword>
<dbReference type="GO" id="GO:0005886">
    <property type="term" value="C:plasma membrane"/>
    <property type="evidence" value="ECO:0007669"/>
    <property type="project" value="UniProtKB-SubCell"/>
</dbReference>
<evidence type="ECO:0000256" key="2">
    <source>
        <dbReference type="ARBA" id="ARBA00007165"/>
    </source>
</evidence>
<evidence type="ECO:0000256" key="7">
    <source>
        <dbReference type="SAM" id="MobiDB-lite"/>
    </source>
</evidence>
<dbReference type="InterPro" id="IPR045214">
    <property type="entry name" value="Surf1/Surf4"/>
</dbReference>
<keyword evidence="6" id="KW-1003">Cell membrane</keyword>
<feature type="transmembrane region" description="Helical" evidence="6">
    <location>
        <begin position="212"/>
        <end position="228"/>
    </location>
</feature>
<keyword evidence="3 6" id="KW-0812">Transmembrane</keyword>
<comment type="similarity">
    <text evidence="2 6">Belongs to the SURF1 family.</text>
</comment>
<protein>
    <recommendedName>
        <fullName evidence="6">SURF1-like protein</fullName>
    </recommendedName>
</protein>
<gene>
    <name evidence="8" type="ORF">NBM05_00315</name>
</gene>
<accession>A0A9X2HGP5</accession>
<evidence type="ECO:0000256" key="6">
    <source>
        <dbReference type="RuleBase" id="RU363076"/>
    </source>
</evidence>
<comment type="caution">
    <text evidence="6">Lacks conserved residue(s) required for the propagation of feature annotation.</text>
</comment>
<keyword evidence="4 6" id="KW-1133">Transmembrane helix</keyword>
<evidence type="ECO:0000256" key="5">
    <source>
        <dbReference type="ARBA" id="ARBA00023136"/>
    </source>
</evidence>
<dbReference type="PANTHER" id="PTHR23427:SF2">
    <property type="entry name" value="SURFEIT LOCUS PROTEIN 1"/>
    <property type="match status" value="1"/>
</dbReference>
<organism evidence="8 9">
    <name type="scientific">Rothia santali</name>
    <dbReference type="NCBI Taxonomy" id="2949643"/>
    <lineage>
        <taxon>Bacteria</taxon>
        <taxon>Bacillati</taxon>
        <taxon>Actinomycetota</taxon>
        <taxon>Actinomycetes</taxon>
        <taxon>Micrococcales</taxon>
        <taxon>Micrococcaceae</taxon>
        <taxon>Rothia</taxon>
    </lineage>
</organism>
<reference evidence="8" key="1">
    <citation type="submission" date="2022-06" db="EMBL/GenBank/DDBJ databases">
        <title>Rothia sp. isolated from sandalwood seedling.</title>
        <authorList>
            <person name="Tuikhar N."/>
            <person name="Kirdat K."/>
            <person name="Thorat V."/>
            <person name="Swetha P."/>
            <person name="Padma S."/>
            <person name="Sundararaj R."/>
            <person name="Yadav A."/>
        </authorList>
    </citation>
    <scope>NUCLEOTIDE SEQUENCE</scope>
    <source>
        <strain evidence="8">AR01</strain>
    </source>
</reference>
<evidence type="ECO:0000256" key="1">
    <source>
        <dbReference type="ARBA" id="ARBA00004370"/>
    </source>
</evidence>
<comment type="caution">
    <text evidence="8">The sequence shown here is derived from an EMBL/GenBank/DDBJ whole genome shotgun (WGS) entry which is preliminary data.</text>
</comment>
<feature type="region of interest" description="Disordered" evidence="7">
    <location>
        <begin position="184"/>
        <end position="203"/>
    </location>
</feature>
<dbReference type="PROSITE" id="PS50895">
    <property type="entry name" value="SURF1"/>
    <property type="match status" value="1"/>
</dbReference>
<feature type="region of interest" description="Disordered" evidence="7">
    <location>
        <begin position="291"/>
        <end position="318"/>
    </location>
</feature>
<evidence type="ECO:0000256" key="3">
    <source>
        <dbReference type="ARBA" id="ARBA00022692"/>
    </source>
</evidence>
<dbReference type="Proteomes" id="UP001139502">
    <property type="component" value="Unassembled WGS sequence"/>
</dbReference>
<proteinExistence type="inferred from homology"/>
<keyword evidence="5 6" id="KW-0472">Membrane</keyword>
<dbReference type="Pfam" id="PF02104">
    <property type="entry name" value="SURF1"/>
    <property type="match status" value="1"/>
</dbReference>
<name>A0A9X2HGP5_9MICC</name>
<evidence type="ECO:0000313" key="9">
    <source>
        <dbReference type="Proteomes" id="UP001139502"/>
    </source>
</evidence>
<dbReference type="CDD" id="cd06662">
    <property type="entry name" value="SURF1"/>
    <property type="match status" value="1"/>
</dbReference>
<dbReference type="EMBL" id="JANAFB010000001">
    <property type="protein sequence ID" value="MCP3424518.1"/>
    <property type="molecule type" value="Genomic_DNA"/>
</dbReference>
<dbReference type="PANTHER" id="PTHR23427">
    <property type="entry name" value="SURFEIT LOCUS PROTEIN"/>
    <property type="match status" value="1"/>
</dbReference>
<comment type="subcellular location">
    <subcellularLocation>
        <location evidence="6">Cell membrane</location>
        <topology evidence="6">Multi-pass membrane protein</topology>
    </subcellularLocation>
    <subcellularLocation>
        <location evidence="1">Membrane</location>
    </subcellularLocation>
</comment>
<evidence type="ECO:0000256" key="4">
    <source>
        <dbReference type="ARBA" id="ARBA00022989"/>
    </source>
</evidence>
<dbReference type="InterPro" id="IPR002994">
    <property type="entry name" value="Surf1/Shy1"/>
</dbReference>
<evidence type="ECO:0000313" key="8">
    <source>
        <dbReference type="EMBL" id="MCP3424518.1"/>
    </source>
</evidence>
<dbReference type="AlphaFoldDB" id="A0A9X2HGP5"/>